<accession>A0A8R1UWZ7</accession>
<proteinExistence type="predicted"/>
<accession>A0A2A6CP72</accession>
<gene>
    <name evidence="1" type="primary">WBGene00279277</name>
</gene>
<dbReference type="AlphaFoldDB" id="A0A2A6CP72"/>
<dbReference type="EnsemblMetazoa" id="PPA40908.1">
    <property type="protein sequence ID" value="PPA40908.1"/>
    <property type="gene ID" value="WBGene00279277"/>
</dbReference>
<protein>
    <submittedName>
        <fullName evidence="1">Uncharacterized protein</fullName>
    </submittedName>
</protein>
<keyword evidence="2" id="KW-1185">Reference proteome</keyword>
<name>A0A2A6CP72_PRIPA</name>
<evidence type="ECO:0000313" key="2">
    <source>
        <dbReference type="Proteomes" id="UP000005239"/>
    </source>
</evidence>
<sequence>MFFNCDESFKNPECRFLAVIESVTRLRQDWSVSLIKVMIVLEILVLIKGLIISTIAIHVFLQKSSVHCNFSKIVIVFTAHFYVLAVCRFGLLLFETGILEMNISLFIDGKSLLLIVSSAIHIIEFNLGSQTRLIFAFILTEEFWKNCFRRHAVWSQRNVDMKNEYPHLVGDVTKLKFDWSISIIKITFALEILTLLIGLIFSTAAISVFVKDHNLTALFSELFNYICTTFVFSQHTTFVFSLETRFSPDNKSAAVEMNATFVFSVPARRRDFDQIISRFIPCISPPSSILPVLKKEKNEGDHYFNDLFESWDNRLPVNKRL</sequence>
<organism evidence="1 2">
    <name type="scientific">Pristionchus pacificus</name>
    <name type="common">Parasitic nematode worm</name>
    <dbReference type="NCBI Taxonomy" id="54126"/>
    <lineage>
        <taxon>Eukaryota</taxon>
        <taxon>Metazoa</taxon>
        <taxon>Ecdysozoa</taxon>
        <taxon>Nematoda</taxon>
        <taxon>Chromadorea</taxon>
        <taxon>Rhabditida</taxon>
        <taxon>Rhabditina</taxon>
        <taxon>Diplogasteromorpha</taxon>
        <taxon>Diplogasteroidea</taxon>
        <taxon>Neodiplogasteridae</taxon>
        <taxon>Pristionchus</taxon>
    </lineage>
</organism>
<evidence type="ECO:0000313" key="1">
    <source>
        <dbReference type="EnsemblMetazoa" id="PPA40908.1"/>
    </source>
</evidence>
<dbReference type="Proteomes" id="UP000005239">
    <property type="component" value="Unassembled WGS sequence"/>
</dbReference>
<reference evidence="2" key="1">
    <citation type="journal article" date="2008" name="Nat. Genet.">
        <title>The Pristionchus pacificus genome provides a unique perspective on nematode lifestyle and parasitism.</title>
        <authorList>
            <person name="Dieterich C."/>
            <person name="Clifton S.W."/>
            <person name="Schuster L.N."/>
            <person name="Chinwalla A."/>
            <person name="Delehaunty K."/>
            <person name="Dinkelacker I."/>
            <person name="Fulton L."/>
            <person name="Fulton R."/>
            <person name="Godfrey J."/>
            <person name="Minx P."/>
            <person name="Mitreva M."/>
            <person name="Roeseler W."/>
            <person name="Tian H."/>
            <person name="Witte H."/>
            <person name="Yang S.P."/>
            <person name="Wilson R.K."/>
            <person name="Sommer R.J."/>
        </authorList>
    </citation>
    <scope>NUCLEOTIDE SEQUENCE [LARGE SCALE GENOMIC DNA]</scope>
    <source>
        <strain evidence="2">PS312</strain>
    </source>
</reference>
<reference evidence="1" key="2">
    <citation type="submission" date="2022-06" db="UniProtKB">
        <authorList>
            <consortium name="EnsemblMetazoa"/>
        </authorList>
    </citation>
    <scope>IDENTIFICATION</scope>
    <source>
        <strain evidence="1">PS312</strain>
    </source>
</reference>